<protein>
    <submittedName>
        <fullName evidence="1">Uncharacterized protein</fullName>
    </submittedName>
</protein>
<organism evidence="1 2">
    <name type="scientific">Gossypium stocksii</name>
    <dbReference type="NCBI Taxonomy" id="47602"/>
    <lineage>
        <taxon>Eukaryota</taxon>
        <taxon>Viridiplantae</taxon>
        <taxon>Streptophyta</taxon>
        <taxon>Embryophyta</taxon>
        <taxon>Tracheophyta</taxon>
        <taxon>Spermatophyta</taxon>
        <taxon>Magnoliopsida</taxon>
        <taxon>eudicotyledons</taxon>
        <taxon>Gunneridae</taxon>
        <taxon>Pentapetalae</taxon>
        <taxon>rosids</taxon>
        <taxon>malvids</taxon>
        <taxon>Malvales</taxon>
        <taxon>Malvaceae</taxon>
        <taxon>Malvoideae</taxon>
        <taxon>Gossypium</taxon>
    </lineage>
</organism>
<dbReference type="Proteomes" id="UP000828251">
    <property type="component" value="Unassembled WGS sequence"/>
</dbReference>
<evidence type="ECO:0000313" key="2">
    <source>
        <dbReference type="Proteomes" id="UP000828251"/>
    </source>
</evidence>
<evidence type="ECO:0000313" key="1">
    <source>
        <dbReference type="EMBL" id="KAH1038381.1"/>
    </source>
</evidence>
<dbReference type="AlphaFoldDB" id="A0A9D3ZI13"/>
<name>A0A9D3ZI13_9ROSI</name>
<keyword evidence="2" id="KW-1185">Reference proteome</keyword>
<dbReference type="OrthoDB" id="1000646at2759"/>
<sequence length="100" mass="11124">MFKVRLVAKGDNQVEGVDLLDVFSLVVKHMSVSVSVALVALYNLDLKNKSLSISKFKNGLGLVNILQRSSSGRDGAWRRRYDDIVTTQMGTLRRGNVFPI</sequence>
<comment type="caution">
    <text evidence="1">The sequence shown here is derived from an EMBL/GenBank/DDBJ whole genome shotgun (WGS) entry which is preliminary data.</text>
</comment>
<dbReference type="EMBL" id="JAIQCV010000012">
    <property type="protein sequence ID" value="KAH1038381.1"/>
    <property type="molecule type" value="Genomic_DNA"/>
</dbReference>
<gene>
    <name evidence="1" type="ORF">J1N35_040124</name>
</gene>
<accession>A0A9D3ZI13</accession>
<proteinExistence type="predicted"/>
<reference evidence="1 2" key="1">
    <citation type="journal article" date="2021" name="Plant Biotechnol. J.">
        <title>Multi-omics assisted identification of the key and species-specific regulatory components of drought-tolerant mechanisms in Gossypium stocksii.</title>
        <authorList>
            <person name="Yu D."/>
            <person name="Ke L."/>
            <person name="Zhang D."/>
            <person name="Wu Y."/>
            <person name="Sun Y."/>
            <person name="Mei J."/>
            <person name="Sun J."/>
            <person name="Sun Y."/>
        </authorList>
    </citation>
    <scope>NUCLEOTIDE SEQUENCE [LARGE SCALE GENOMIC DNA]</scope>
    <source>
        <strain evidence="2">cv. E1</strain>
        <tissue evidence="1">Leaf</tissue>
    </source>
</reference>